<keyword evidence="6" id="KW-1185">Reference proteome</keyword>
<keyword evidence="2 3" id="KW-0175">Coiled coil</keyword>
<gene>
    <name evidence="5" type="ORF">TBRA_LOCUS13654</name>
</gene>
<dbReference type="GO" id="GO:0008093">
    <property type="term" value="F:cytoskeletal anchor activity"/>
    <property type="evidence" value="ECO:0007669"/>
    <property type="project" value="InterPro"/>
</dbReference>
<feature type="coiled-coil region" evidence="3">
    <location>
        <begin position="401"/>
        <end position="490"/>
    </location>
</feature>
<evidence type="ECO:0000313" key="6">
    <source>
        <dbReference type="Proteomes" id="UP000479190"/>
    </source>
</evidence>
<feature type="compositionally biased region" description="Gly residues" evidence="4">
    <location>
        <begin position="739"/>
        <end position="778"/>
    </location>
</feature>
<organism evidence="5 6">
    <name type="scientific">Trichogramma brassicae</name>
    <dbReference type="NCBI Taxonomy" id="86971"/>
    <lineage>
        <taxon>Eukaryota</taxon>
        <taxon>Metazoa</taxon>
        <taxon>Ecdysozoa</taxon>
        <taxon>Arthropoda</taxon>
        <taxon>Hexapoda</taxon>
        <taxon>Insecta</taxon>
        <taxon>Pterygota</taxon>
        <taxon>Neoptera</taxon>
        <taxon>Endopterygota</taxon>
        <taxon>Hymenoptera</taxon>
        <taxon>Apocrita</taxon>
        <taxon>Proctotrupomorpha</taxon>
        <taxon>Chalcidoidea</taxon>
        <taxon>Trichogrammatidae</taxon>
        <taxon>Trichogramma</taxon>
    </lineage>
</organism>
<dbReference type="OrthoDB" id="10069295at2759"/>
<dbReference type="Gene3D" id="1.10.287.1490">
    <property type="match status" value="1"/>
</dbReference>
<name>A0A6H5IXT5_9HYME</name>
<feature type="coiled-coil region" evidence="3">
    <location>
        <begin position="99"/>
        <end position="140"/>
    </location>
</feature>
<feature type="coiled-coil region" evidence="3">
    <location>
        <begin position="586"/>
        <end position="712"/>
    </location>
</feature>
<dbReference type="GO" id="GO:0070840">
    <property type="term" value="F:dynein complex binding"/>
    <property type="evidence" value="ECO:0007669"/>
    <property type="project" value="InterPro"/>
</dbReference>
<evidence type="ECO:0008006" key="7">
    <source>
        <dbReference type="Google" id="ProtNLM"/>
    </source>
</evidence>
<dbReference type="InterPro" id="IPR018477">
    <property type="entry name" value="BICD"/>
</dbReference>
<evidence type="ECO:0000313" key="5">
    <source>
        <dbReference type="EMBL" id="CAB0042011.1"/>
    </source>
</evidence>
<dbReference type="AlphaFoldDB" id="A0A6H5IXT5"/>
<evidence type="ECO:0000256" key="2">
    <source>
        <dbReference type="ARBA" id="ARBA00023054"/>
    </source>
</evidence>
<protein>
    <recommendedName>
        <fullName evidence="7">Protein bicaudal D</fullName>
    </recommendedName>
</protein>
<reference evidence="5 6" key="1">
    <citation type="submission" date="2020-02" db="EMBL/GenBank/DDBJ databases">
        <authorList>
            <person name="Ferguson B K."/>
        </authorList>
    </citation>
    <scope>NUCLEOTIDE SEQUENCE [LARGE SCALE GENOMIC DNA]</scope>
</reference>
<dbReference type="EMBL" id="CADCXV010001147">
    <property type="protein sequence ID" value="CAB0042011.1"/>
    <property type="molecule type" value="Genomic_DNA"/>
</dbReference>
<dbReference type="Pfam" id="PF09730">
    <property type="entry name" value="BicD"/>
    <property type="match status" value="2"/>
</dbReference>
<proteinExistence type="inferred from homology"/>
<feature type="coiled-coil region" evidence="3">
    <location>
        <begin position="312"/>
        <end position="346"/>
    </location>
</feature>
<comment type="similarity">
    <text evidence="1">Belongs to the BicD family.</text>
</comment>
<dbReference type="PANTHER" id="PTHR31233:SF6">
    <property type="entry name" value="PROTEIN BICAUDAL D"/>
    <property type="match status" value="1"/>
</dbReference>
<feature type="coiled-coil region" evidence="3">
    <location>
        <begin position="200"/>
        <end position="252"/>
    </location>
</feature>
<evidence type="ECO:0000256" key="1">
    <source>
        <dbReference type="ARBA" id="ARBA00010061"/>
    </source>
</evidence>
<dbReference type="PANTHER" id="PTHR31233">
    <property type="entry name" value="BICAUDAL D FAMILY MEMBER"/>
    <property type="match status" value="1"/>
</dbReference>
<feature type="coiled-coil region" evidence="3">
    <location>
        <begin position="7"/>
        <end position="69"/>
    </location>
</feature>
<dbReference type="GO" id="GO:0005794">
    <property type="term" value="C:Golgi apparatus"/>
    <property type="evidence" value="ECO:0007669"/>
    <property type="project" value="TreeGrafter"/>
</dbReference>
<dbReference type="GO" id="GO:0070507">
    <property type="term" value="P:regulation of microtubule cytoskeleton organization"/>
    <property type="evidence" value="ECO:0007669"/>
    <property type="project" value="TreeGrafter"/>
</dbReference>
<sequence length="797" mass="89201">MGEVETIALLRSEIERLTRELDVTSTEKVQSAQYGLALLSEKGILQERCNELEHLYESTKHELDITQEALAKFQTTTKLTTRSGIEQEESLLSESAARETSLQTQIIDLENEVKQLHQELERVTSERDLAFREKDKLSDECSKAKTDRLHLSSELKETVAREQRLLGELHELDEDYTSLHKTLSTMQQSLSEFEVAKHEVGRLTEEVEYLNSQVEELTNLKQIADRQMEEAIESLQAEREAKNMLKKELDHKMNSESHYNLSNLLSIHGMPNDNTMGSDCEDESSVLRRIEEDLKSHEPGTSAPSKPVDLFSEIHLNELKKLEKQLEAAEAEKLILSQNLKESQSSVDKSQAELETFTARIIQLDSHVKTLQHIYSKLPEQQKSNTLEKLDLAIVQYRQWSEMSAQEVQELQNNLNDIEKGLRISDSTQHLKTELTNLRNKLLDTEQRSMLLESDVNTLSKLAAEAGSSLESAQNDLQNISDEISQLYHHVCTVNGKTPAQVILDHEKTIPGSGEENNQIEWCRTLFKTDIKIKDLESLSKANEINKSIATTTDQIKYLKKAVEHTIELSKANGIRTGMCSTCEASENGNKEIADLQEQVIRLKSLLSAKREQIATLRTVLKSNKNTAEVALSNLKSKYENEKTIVNETMVKLRNELRTLKENAATFSSLRAMFAARCEENATRELELQHQLAVAEEDRKTLNQLLRLAVEQKLHLTMKVEELEVDREMRSTRRHPNSGTGGGGAGGGGGGGGGGVGVGGAGGGGGGGGNAVGNGSRGRGGRLNHYQNRPNQGRDFF</sequence>
<dbReference type="Proteomes" id="UP000479190">
    <property type="component" value="Unassembled WGS sequence"/>
</dbReference>
<feature type="region of interest" description="Disordered" evidence="4">
    <location>
        <begin position="726"/>
        <end position="797"/>
    </location>
</feature>
<dbReference type="GO" id="GO:0005829">
    <property type="term" value="C:cytosol"/>
    <property type="evidence" value="ECO:0007669"/>
    <property type="project" value="TreeGrafter"/>
</dbReference>
<dbReference type="GO" id="GO:0072393">
    <property type="term" value="P:microtubule anchoring at microtubule organizing center"/>
    <property type="evidence" value="ECO:0007669"/>
    <property type="project" value="TreeGrafter"/>
</dbReference>
<accession>A0A6H5IXT5</accession>
<evidence type="ECO:0000256" key="4">
    <source>
        <dbReference type="SAM" id="MobiDB-lite"/>
    </source>
</evidence>
<dbReference type="GO" id="GO:0034452">
    <property type="term" value="F:dynactin binding"/>
    <property type="evidence" value="ECO:0007669"/>
    <property type="project" value="TreeGrafter"/>
</dbReference>
<dbReference type="Gene3D" id="6.10.250.2470">
    <property type="match status" value="1"/>
</dbReference>
<evidence type="ECO:0000256" key="3">
    <source>
        <dbReference type="SAM" id="Coils"/>
    </source>
</evidence>